<dbReference type="EC" id="4.3.2.9" evidence="1"/>
<dbReference type="SUPFAM" id="SSF110857">
    <property type="entry name" value="Gamma-glutamyl cyclotransferase-like"/>
    <property type="match status" value="1"/>
</dbReference>
<feature type="compositionally biased region" description="Pro residues" evidence="3">
    <location>
        <begin position="12"/>
        <end position="32"/>
    </location>
</feature>
<reference evidence="4 5" key="1">
    <citation type="submission" date="2024-01" db="EMBL/GenBank/DDBJ databases">
        <authorList>
            <person name="Allen C."/>
            <person name="Tagirdzhanova G."/>
        </authorList>
    </citation>
    <scope>NUCLEOTIDE SEQUENCE [LARGE SCALE GENOMIC DNA]</scope>
</reference>
<dbReference type="Proteomes" id="UP001642406">
    <property type="component" value="Unassembled WGS sequence"/>
</dbReference>
<feature type="compositionally biased region" description="Acidic residues" evidence="3">
    <location>
        <begin position="430"/>
        <end position="440"/>
    </location>
</feature>
<feature type="compositionally biased region" description="Low complexity" evidence="3">
    <location>
        <begin position="445"/>
        <end position="481"/>
    </location>
</feature>
<dbReference type="EMBL" id="CAWUHC010000116">
    <property type="protein sequence ID" value="CAK7233508.1"/>
    <property type="molecule type" value="Genomic_DNA"/>
</dbReference>
<evidence type="ECO:0000313" key="5">
    <source>
        <dbReference type="Proteomes" id="UP001642406"/>
    </source>
</evidence>
<feature type="region of interest" description="Disordered" evidence="3">
    <location>
        <begin position="1"/>
        <end position="48"/>
    </location>
</feature>
<evidence type="ECO:0000313" key="4">
    <source>
        <dbReference type="EMBL" id="CAK7233508.1"/>
    </source>
</evidence>
<feature type="compositionally biased region" description="Low complexity" evidence="3">
    <location>
        <begin position="33"/>
        <end position="48"/>
    </location>
</feature>
<comment type="caution">
    <text evidence="4">The sequence shown here is derived from an EMBL/GenBank/DDBJ whole genome shotgun (WGS) entry which is preliminary data.</text>
</comment>
<dbReference type="InterPro" id="IPR017939">
    <property type="entry name" value="G-Glutamylcylcotransferase"/>
</dbReference>
<accession>A0ABP0CNV1</accession>
<feature type="compositionally biased region" description="Low complexity" evidence="3">
    <location>
        <begin position="605"/>
        <end position="626"/>
    </location>
</feature>
<feature type="region of interest" description="Disordered" evidence="3">
    <location>
        <begin position="344"/>
        <end position="778"/>
    </location>
</feature>
<dbReference type="CDD" id="cd06661">
    <property type="entry name" value="GGCT_like"/>
    <property type="match status" value="1"/>
</dbReference>
<feature type="compositionally biased region" description="Low complexity" evidence="3">
    <location>
        <begin position="1"/>
        <end position="11"/>
    </location>
</feature>
<feature type="compositionally biased region" description="Basic and acidic residues" evidence="3">
    <location>
        <begin position="744"/>
        <end position="758"/>
    </location>
</feature>
<name>A0ABP0CNV1_9PEZI</name>
<proteinExistence type="predicted"/>
<gene>
    <name evidence="4" type="ORF">SBRCBS47491_008634</name>
</gene>
<organism evidence="4 5">
    <name type="scientific">Sporothrix bragantina</name>
    <dbReference type="NCBI Taxonomy" id="671064"/>
    <lineage>
        <taxon>Eukaryota</taxon>
        <taxon>Fungi</taxon>
        <taxon>Dikarya</taxon>
        <taxon>Ascomycota</taxon>
        <taxon>Pezizomycotina</taxon>
        <taxon>Sordariomycetes</taxon>
        <taxon>Sordariomycetidae</taxon>
        <taxon>Ophiostomatales</taxon>
        <taxon>Ophiostomataceae</taxon>
        <taxon>Sporothrix</taxon>
    </lineage>
</organism>
<evidence type="ECO:0000256" key="2">
    <source>
        <dbReference type="ARBA" id="ARBA00023239"/>
    </source>
</evidence>
<keyword evidence="2" id="KW-0456">Lyase</keyword>
<dbReference type="InterPro" id="IPR013024">
    <property type="entry name" value="GGCT-like"/>
</dbReference>
<evidence type="ECO:0000256" key="3">
    <source>
        <dbReference type="SAM" id="MobiDB-lite"/>
    </source>
</evidence>
<feature type="compositionally biased region" description="Acidic residues" evidence="3">
    <location>
        <begin position="713"/>
        <end position="726"/>
    </location>
</feature>
<dbReference type="InterPro" id="IPR036568">
    <property type="entry name" value="GGCT-like_sf"/>
</dbReference>
<protein>
    <recommendedName>
        <fullName evidence="1">gamma-glutamylcyclotransferase</fullName>
        <ecNumber evidence="1">4.3.2.9</ecNumber>
    </recommendedName>
</protein>
<dbReference type="PANTHER" id="PTHR12935:SF0">
    <property type="entry name" value="GAMMA-GLUTAMYLCYCLOTRANSFERASE"/>
    <property type="match status" value="1"/>
</dbReference>
<evidence type="ECO:0000256" key="1">
    <source>
        <dbReference type="ARBA" id="ARBA00012346"/>
    </source>
</evidence>
<feature type="region of interest" description="Disordered" evidence="3">
    <location>
        <begin position="242"/>
        <end position="280"/>
    </location>
</feature>
<keyword evidence="5" id="KW-1185">Reference proteome</keyword>
<feature type="compositionally biased region" description="Polar residues" evidence="3">
    <location>
        <begin position="500"/>
        <end position="527"/>
    </location>
</feature>
<feature type="compositionally biased region" description="Basic and acidic residues" evidence="3">
    <location>
        <begin position="351"/>
        <end position="392"/>
    </location>
</feature>
<dbReference type="Gene3D" id="3.10.490.10">
    <property type="entry name" value="Gamma-glutamyl cyclotransferase-like"/>
    <property type="match status" value="1"/>
</dbReference>
<feature type="compositionally biased region" description="Low complexity" evidence="3">
    <location>
        <begin position="260"/>
        <end position="279"/>
    </location>
</feature>
<sequence>MTDAAPSMALAAPPPPPTTAPLIPPSQPPPYPSSSSYPPSSASPTSAPPRATRTLYFAYGSDMQLAYMARTCPNSRYIGRGVLTDYKWHINRLGFANLVKVKTAHAPGLVFELDDDDRQSLEAKRFPLYKSVTVDAELHPAPFCLYRRQATWIVKHGGPEAVLEEAYSKGNGNDARSSYTERNLLVFISIDVTTDGRPDARYAEAINAAAADAMALGIDAVFFEKIVQQFMPGRLLPHLRVVRRGKSTSPSPDAERDSSGRGTSPGTSPGRTPGRSTGGVAAASRIANMSTTSIVGPGGIDDYGLKPSRKRTIPAVVVSQDAGSGSSSAATMARNRTISELAMRAAQMQKQQERAEKAEKAVKADKSGKTDKSEKSEKSEKSDKSEKSERKAAGTTSFGDTLRTMFTRHRPSPASKTAGRYSPVYTDGDSTGDADGDESSNGEGTSSAAASAAAATASRQTNWSRQATSAASAAMQARVASGSGFSSSRPGLDRRHSKSASDSNVNLVGERGTTNTLAPTITISRPSSALAKQRAQTMQIASSEGSASDDNDNDSDASVATGPETTAAVVSPRPWRSITDQQPPPRPDKVRIVPPPIVRPPGPSPLSSRGDLRGEGSSAASSAGEEVVPSKTGTVRRDTSGWNQRGNGESSGRASAQDSDNDSDDFDEKVAARTRPFKMKKKGPTLGRVAERKPVMRKRVTLEQAARALEVGSAEESDEKEGEEDEAKSAEEPSKSAPAVPAVDKARPDSFVLPKDKAAPSSASAPPQPKPVSRVASQAVPRIVPRTTPPFKTVPRQPFMLHARQHHRKPQTVHAANELRRRKSFCGGSPPVSRFDRFLQQAAEHPHFCEKPWLPAFRSRGTFGHHGHHGYHGYQGHTGFSNKYHVVFAQTTVVSVQERSRRMSF</sequence>
<feature type="compositionally biased region" description="Polar residues" evidence="3">
    <location>
        <begin position="640"/>
        <end position="657"/>
    </location>
</feature>
<dbReference type="PANTHER" id="PTHR12935">
    <property type="entry name" value="GAMMA-GLUTAMYLCYCLOTRANSFERASE"/>
    <property type="match status" value="1"/>
</dbReference>
<feature type="compositionally biased region" description="Pro residues" evidence="3">
    <location>
        <begin position="593"/>
        <end position="604"/>
    </location>
</feature>